<evidence type="ECO:0000313" key="7">
    <source>
        <dbReference type="EMBL" id="CAH0371006.1"/>
    </source>
</evidence>
<gene>
    <name evidence="6" type="ORF">PCAL00307_LOCUS10584</name>
    <name evidence="7" type="ORF">PECAL_3P09230</name>
</gene>
<dbReference type="Proteomes" id="UP000789595">
    <property type="component" value="Unassembled WGS sequence"/>
</dbReference>
<reference evidence="7" key="2">
    <citation type="submission" date="2021-11" db="EMBL/GenBank/DDBJ databases">
        <authorList>
            <consortium name="Genoscope - CEA"/>
            <person name="William W."/>
        </authorList>
    </citation>
    <scope>NUCLEOTIDE SEQUENCE</scope>
</reference>
<accession>A0A7S3ZVE2</accession>
<evidence type="ECO:0000256" key="2">
    <source>
        <dbReference type="ARBA" id="ARBA00007267"/>
    </source>
</evidence>
<dbReference type="InterPro" id="IPR033467">
    <property type="entry name" value="Tesmin/TSO1-like_CXC"/>
</dbReference>
<dbReference type="InterPro" id="IPR028307">
    <property type="entry name" value="Lin-54_fam"/>
</dbReference>
<evidence type="ECO:0000313" key="8">
    <source>
        <dbReference type="Proteomes" id="UP000789595"/>
    </source>
</evidence>
<dbReference type="OrthoDB" id="6283463at2759"/>
<feature type="domain" description="CRC" evidence="5">
    <location>
        <begin position="388"/>
        <end position="494"/>
    </location>
</feature>
<feature type="compositionally biased region" description="Basic and acidic residues" evidence="4">
    <location>
        <begin position="12"/>
        <end position="22"/>
    </location>
</feature>
<dbReference type="Pfam" id="PF03638">
    <property type="entry name" value="TCR"/>
    <property type="match status" value="2"/>
</dbReference>
<dbReference type="AlphaFoldDB" id="A0A7S3ZVE2"/>
<feature type="compositionally biased region" description="Basic residues" evidence="4">
    <location>
        <begin position="503"/>
        <end position="515"/>
    </location>
</feature>
<comment type="subcellular location">
    <subcellularLocation>
        <location evidence="1">Nucleus</location>
    </subcellularLocation>
</comment>
<feature type="compositionally biased region" description="Low complexity" evidence="4">
    <location>
        <begin position="267"/>
        <end position="278"/>
    </location>
</feature>
<feature type="region of interest" description="Disordered" evidence="4">
    <location>
        <begin position="333"/>
        <end position="388"/>
    </location>
</feature>
<dbReference type="GO" id="GO:0006355">
    <property type="term" value="P:regulation of DNA-templated transcription"/>
    <property type="evidence" value="ECO:0007669"/>
    <property type="project" value="TreeGrafter"/>
</dbReference>
<protein>
    <recommendedName>
        <fullName evidence="5">CRC domain-containing protein</fullName>
    </recommendedName>
</protein>
<evidence type="ECO:0000313" key="6">
    <source>
        <dbReference type="EMBL" id="CAE0695148.1"/>
    </source>
</evidence>
<keyword evidence="8" id="KW-1185">Reference proteome</keyword>
<sequence length="568" mass="60542">MSSAEPAGSAKDTTKDAAKDAPAKPTSDSDSAESSSTPFDAAVIAALMELPTSPPTSPAAKKSKGLLSPRRTPGARSHDSPFSTMAARVHKANPSGPRSPFFDTAFSPLGALQAASSLDEPSKDRAAAAAAARRPGRGKSIGSLRAAAEAGRGAPLLPRIRDDDALPPTTPDRRPQGRQMSRAPSVPAVPKGWISVKIMPSSCELRRAIRRVNHVMGKGDGDDSDSGDENRPPRTHRRQLSLQDLRDAAAAADYPQSPPPTNDVGISLLGRLGSPRRLVNSPNRSPPPEDDTEAAAQAVNTAMSDDDVLHLVEKDQAPEPTNVQFRVTNRRRAFSAAEEAPRKRKATGPPPPKKRLAQGTTPPTRRPAAKRAPSPVYDDDTPDSKVKRHKPCNCRNSRCLKLYCDCFAAGRWCKGCNCVDCHNDLAHAKERDEAIRATLEKNPKAFRAKVKDTAHASGCHCKKSKCLKKYCECFEAGIHCGAKCKCADCENYEGSVQLEARRAKLKGASRGRSSSRPRSPASLQRTSSSQSSCSDGVPSSDETTASAAFLDLLRSAAQEASSEAVEVA</sequence>
<keyword evidence="3" id="KW-0539">Nucleus</keyword>
<dbReference type="PROSITE" id="PS51634">
    <property type="entry name" value="CRC"/>
    <property type="match status" value="1"/>
</dbReference>
<feature type="region of interest" description="Disordered" evidence="4">
    <location>
        <begin position="115"/>
        <end position="189"/>
    </location>
</feature>
<dbReference type="PANTHER" id="PTHR12446:SF34">
    <property type="entry name" value="PROTEIN LIN-54 HOMOLOG"/>
    <property type="match status" value="1"/>
</dbReference>
<dbReference type="SMART" id="SM01114">
    <property type="entry name" value="CXC"/>
    <property type="match status" value="2"/>
</dbReference>
<feature type="region of interest" description="Disordered" evidence="4">
    <location>
        <begin position="503"/>
        <end position="542"/>
    </location>
</feature>
<evidence type="ECO:0000256" key="3">
    <source>
        <dbReference type="ARBA" id="ARBA00023242"/>
    </source>
</evidence>
<feature type="region of interest" description="Disordered" evidence="4">
    <location>
        <begin position="215"/>
        <end position="295"/>
    </location>
</feature>
<feature type="region of interest" description="Disordered" evidence="4">
    <location>
        <begin position="1"/>
        <end position="102"/>
    </location>
</feature>
<organism evidence="6">
    <name type="scientific">Pelagomonas calceolata</name>
    <dbReference type="NCBI Taxonomy" id="35677"/>
    <lineage>
        <taxon>Eukaryota</taxon>
        <taxon>Sar</taxon>
        <taxon>Stramenopiles</taxon>
        <taxon>Ochrophyta</taxon>
        <taxon>Pelagophyceae</taxon>
        <taxon>Pelagomonadales</taxon>
        <taxon>Pelagomonadaceae</taxon>
        <taxon>Pelagomonas</taxon>
    </lineage>
</organism>
<dbReference type="GO" id="GO:0005634">
    <property type="term" value="C:nucleus"/>
    <property type="evidence" value="ECO:0007669"/>
    <property type="project" value="UniProtKB-SubCell"/>
</dbReference>
<evidence type="ECO:0000256" key="1">
    <source>
        <dbReference type="ARBA" id="ARBA00004123"/>
    </source>
</evidence>
<proteinExistence type="inferred from homology"/>
<dbReference type="PANTHER" id="PTHR12446">
    <property type="entry name" value="TESMIN/TSO1-RELATED"/>
    <property type="match status" value="1"/>
</dbReference>
<name>A0A7S3ZVE2_9STRA</name>
<dbReference type="InterPro" id="IPR005172">
    <property type="entry name" value="CRC"/>
</dbReference>
<feature type="compositionally biased region" description="Low complexity" evidence="4">
    <location>
        <begin position="23"/>
        <end position="36"/>
    </location>
</feature>
<reference evidence="6" key="1">
    <citation type="submission" date="2021-01" db="EMBL/GenBank/DDBJ databases">
        <authorList>
            <person name="Corre E."/>
            <person name="Pelletier E."/>
            <person name="Niang G."/>
            <person name="Scheremetjew M."/>
            <person name="Finn R."/>
            <person name="Kale V."/>
            <person name="Holt S."/>
            <person name="Cochrane G."/>
            <person name="Meng A."/>
            <person name="Brown T."/>
            <person name="Cohen L."/>
        </authorList>
    </citation>
    <scope>NUCLEOTIDE SEQUENCE</scope>
    <source>
        <strain evidence="6">CCMP1756</strain>
    </source>
</reference>
<evidence type="ECO:0000256" key="4">
    <source>
        <dbReference type="SAM" id="MobiDB-lite"/>
    </source>
</evidence>
<comment type="similarity">
    <text evidence="2">Belongs to the lin-54 family.</text>
</comment>
<feature type="compositionally biased region" description="Low complexity" evidence="4">
    <location>
        <begin position="516"/>
        <end position="540"/>
    </location>
</feature>
<feature type="compositionally biased region" description="Basic residues" evidence="4">
    <location>
        <begin position="342"/>
        <end position="356"/>
    </location>
</feature>
<evidence type="ECO:0000259" key="5">
    <source>
        <dbReference type="PROSITE" id="PS51634"/>
    </source>
</evidence>
<dbReference type="EMBL" id="CAKKNE010000003">
    <property type="protein sequence ID" value="CAH0371006.1"/>
    <property type="molecule type" value="Genomic_DNA"/>
</dbReference>
<dbReference type="EMBL" id="HBIW01012329">
    <property type="protein sequence ID" value="CAE0695148.1"/>
    <property type="molecule type" value="Transcribed_RNA"/>
</dbReference>